<evidence type="ECO:0000313" key="2">
    <source>
        <dbReference type="Proteomes" id="UP000827092"/>
    </source>
</evidence>
<accession>A0AAV6UBA4</accession>
<comment type="caution">
    <text evidence="1">The sequence shown here is derived from an EMBL/GenBank/DDBJ whole genome shotgun (WGS) entry which is preliminary data.</text>
</comment>
<protein>
    <submittedName>
        <fullName evidence="1">Uncharacterized protein</fullName>
    </submittedName>
</protein>
<dbReference type="AlphaFoldDB" id="A0AAV6UBA4"/>
<sequence length="137" mass="15691">MVKSNRVRGVGNLENSSFNPCANSSLFVNQPPRYFHRTSPSPWTTVSGATSDVRLEHRWKGFPEDHRGRTSCFFEFLNAKRQNVCANISKASETFFLKPGQGPDFQWLAKYQKPFPNHKGESTFFLTKSKSLKYSVH</sequence>
<gene>
    <name evidence="1" type="ORF">JTE90_015462</name>
</gene>
<proteinExistence type="predicted"/>
<evidence type="ECO:0000313" key="1">
    <source>
        <dbReference type="EMBL" id="KAG8181444.1"/>
    </source>
</evidence>
<keyword evidence="2" id="KW-1185">Reference proteome</keyword>
<dbReference type="EMBL" id="JAFNEN010000515">
    <property type="protein sequence ID" value="KAG8181444.1"/>
    <property type="molecule type" value="Genomic_DNA"/>
</dbReference>
<reference evidence="1 2" key="1">
    <citation type="journal article" date="2022" name="Nat. Ecol. Evol.">
        <title>A masculinizing supergene underlies an exaggerated male reproductive morph in a spider.</title>
        <authorList>
            <person name="Hendrickx F."/>
            <person name="De Corte Z."/>
            <person name="Sonet G."/>
            <person name="Van Belleghem S.M."/>
            <person name="Kostlbacher S."/>
            <person name="Vangestel C."/>
        </authorList>
    </citation>
    <scope>NUCLEOTIDE SEQUENCE [LARGE SCALE GENOMIC DNA]</scope>
    <source>
        <strain evidence="1">W744_W776</strain>
    </source>
</reference>
<organism evidence="1 2">
    <name type="scientific">Oedothorax gibbosus</name>
    <dbReference type="NCBI Taxonomy" id="931172"/>
    <lineage>
        <taxon>Eukaryota</taxon>
        <taxon>Metazoa</taxon>
        <taxon>Ecdysozoa</taxon>
        <taxon>Arthropoda</taxon>
        <taxon>Chelicerata</taxon>
        <taxon>Arachnida</taxon>
        <taxon>Araneae</taxon>
        <taxon>Araneomorphae</taxon>
        <taxon>Entelegynae</taxon>
        <taxon>Araneoidea</taxon>
        <taxon>Linyphiidae</taxon>
        <taxon>Erigoninae</taxon>
        <taxon>Oedothorax</taxon>
    </lineage>
</organism>
<dbReference type="Proteomes" id="UP000827092">
    <property type="component" value="Unassembled WGS sequence"/>
</dbReference>
<name>A0AAV6UBA4_9ARAC</name>